<accession>A0A251VPM9</accession>
<dbReference type="GO" id="GO:0004867">
    <property type="term" value="F:serine-type endopeptidase inhibitor activity"/>
    <property type="evidence" value="ECO:0007669"/>
    <property type="project" value="UniProtKB-KW"/>
</dbReference>
<dbReference type="Pfam" id="PF00280">
    <property type="entry name" value="potato_inhibit"/>
    <property type="match status" value="1"/>
</dbReference>
<dbReference type="InParanoid" id="A0A251VPM9"/>
<protein>
    <recommendedName>
        <fullName evidence="8">Proteinase inhibitor I13</fullName>
    </recommendedName>
</protein>
<dbReference type="PANTHER" id="PTHR33091">
    <property type="entry name" value="PROTEIN, PUTATIVE, EXPRESSED-RELATED"/>
    <property type="match status" value="1"/>
</dbReference>
<reference evidence="5" key="3">
    <citation type="submission" date="2020-06" db="EMBL/GenBank/DDBJ databases">
        <title>Helianthus annuus Genome sequencing and assembly Release 2.</title>
        <authorList>
            <person name="Gouzy J."/>
            <person name="Langlade N."/>
            <person name="Munos S."/>
        </authorList>
    </citation>
    <scope>NUCLEOTIDE SEQUENCE</scope>
    <source>
        <tissue evidence="5">Leaves</tissue>
    </source>
</reference>
<gene>
    <name evidence="6" type="ORF">HannXRQ_Chr01g0014551</name>
    <name evidence="5" type="ORF">HanXRQr2_Chr01g0021331</name>
</gene>
<sequence>MAASISATISIFSPSFPQLQKPMIATIGSPYLRLPSISKAGKVRCSVEDKPLVKPIDDAPPTPEDDLTPQAPCPDEVTPQSPCPGKNSWPELVGKTGEVAAAIVEKENPLVNAIVILDGTPTPRNFSCERVWVWVNTDGVVIRTPVSG</sequence>
<dbReference type="InterPro" id="IPR036354">
    <property type="entry name" value="Prot_inh_pot1_sf"/>
</dbReference>
<organism evidence="6 7">
    <name type="scientific">Helianthus annuus</name>
    <name type="common">Common sunflower</name>
    <dbReference type="NCBI Taxonomy" id="4232"/>
    <lineage>
        <taxon>Eukaryota</taxon>
        <taxon>Viridiplantae</taxon>
        <taxon>Streptophyta</taxon>
        <taxon>Embryophyta</taxon>
        <taxon>Tracheophyta</taxon>
        <taxon>Spermatophyta</taxon>
        <taxon>Magnoliopsida</taxon>
        <taxon>eudicotyledons</taxon>
        <taxon>Gunneridae</taxon>
        <taxon>Pentapetalae</taxon>
        <taxon>asterids</taxon>
        <taxon>campanulids</taxon>
        <taxon>Asterales</taxon>
        <taxon>Asteraceae</taxon>
        <taxon>Asteroideae</taxon>
        <taxon>Heliantheae alliance</taxon>
        <taxon>Heliantheae</taxon>
        <taxon>Helianthus</taxon>
    </lineage>
</organism>
<proteinExistence type="inferred from homology"/>
<evidence type="ECO:0000313" key="6">
    <source>
        <dbReference type="EMBL" id="OTG37046.1"/>
    </source>
</evidence>
<name>A0A251VPM9_HELAN</name>
<evidence type="ECO:0000256" key="1">
    <source>
        <dbReference type="ARBA" id="ARBA00008210"/>
    </source>
</evidence>
<comment type="similarity">
    <text evidence="1">Belongs to the protease inhibitor I13 (potato type I serine protease inhibitor) family.</text>
</comment>
<dbReference type="EMBL" id="MNCJ02000316">
    <property type="protein sequence ID" value="KAF5821996.1"/>
    <property type="molecule type" value="Genomic_DNA"/>
</dbReference>
<keyword evidence="7" id="KW-1185">Reference proteome</keyword>
<reference evidence="6" key="2">
    <citation type="submission" date="2017-02" db="EMBL/GenBank/DDBJ databases">
        <title>Sunflower complete genome.</title>
        <authorList>
            <person name="Langlade N."/>
            <person name="Munos S."/>
        </authorList>
    </citation>
    <scope>NUCLEOTIDE SEQUENCE [LARGE SCALE GENOMIC DNA]</scope>
    <source>
        <tissue evidence="6">Leaves</tissue>
    </source>
</reference>
<dbReference type="Gramene" id="mRNA:HanXRQr2_Chr01g0021331">
    <property type="protein sequence ID" value="mRNA:HanXRQr2_Chr01g0021331"/>
    <property type="gene ID" value="HanXRQr2_Chr01g0021331"/>
</dbReference>
<keyword evidence="3" id="KW-0722">Serine protease inhibitor</keyword>
<reference evidence="5 7" key="1">
    <citation type="journal article" date="2017" name="Nature">
        <title>The sunflower genome provides insights into oil metabolism, flowering and Asterid evolution.</title>
        <authorList>
            <person name="Badouin H."/>
            <person name="Gouzy J."/>
            <person name="Grassa C.J."/>
            <person name="Murat F."/>
            <person name="Staton S.E."/>
            <person name="Cottret L."/>
            <person name="Lelandais-Briere C."/>
            <person name="Owens G.L."/>
            <person name="Carrere S."/>
            <person name="Mayjonade B."/>
            <person name="Legrand L."/>
            <person name="Gill N."/>
            <person name="Kane N.C."/>
            <person name="Bowers J.E."/>
            <person name="Hubner S."/>
            <person name="Bellec A."/>
            <person name="Berard A."/>
            <person name="Berges H."/>
            <person name="Blanchet N."/>
            <person name="Boniface M.C."/>
            <person name="Brunel D."/>
            <person name="Catrice O."/>
            <person name="Chaidir N."/>
            <person name="Claudel C."/>
            <person name="Donnadieu C."/>
            <person name="Faraut T."/>
            <person name="Fievet G."/>
            <person name="Helmstetter N."/>
            <person name="King M."/>
            <person name="Knapp S.J."/>
            <person name="Lai Z."/>
            <person name="Le Paslier M.C."/>
            <person name="Lippi Y."/>
            <person name="Lorenzon L."/>
            <person name="Mandel J.R."/>
            <person name="Marage G."/>
            <person name="Marchand G."/>
            <person name="Marquand E."/>
            <person name="Bret-Mestries E."/>
            <person name="Morien E."/>
            <person name="Nambeesan S."/>
            <person name="Nguyen T."/>
            <person name="Pegot-Espagnet P."/>
            <person name="Pouilly N."/>
            <person name="Raftis F."/>
            <person name="Sallet E."/>
            <person name="Schiex T."/>
            <person name="Thomas J."/>
            <person name="Vandecasteele C."/>
            <person name="Vares D."/>
            <person name="Vear F."/>
            <person name="Vautrin S."/>
            <person name="Crespi M."/>
            <person name="Mangin B."/>
            <person name="Burke J.M."/>
            <person name="Salse J."/>
            <person name="Munos S."/>
            <person name="Vincourt P."/>
            <person name="Rieseberg L.H."/>
            <person name="Langlade N.B."/>
        </authorList>
    </citation>
    <scope>NUCLEOTIDE SEQUENCE [LARGE SCALE GENOMIC DNA]</scope>
    <source>
        <strain evidence="7">cv. SF193</strain>
        <tissue evidence="5">Leaves</tissue>
    </source>
</reference>
<dbReference type="PANTHER" id="PTHR33091:SF83">
    <property type="entry name" value="SERINE PROTEASE INHIBITOR, POTATO INHIBITOR I-TYPE FAMILY PROTEIN-RELATED"/>
    <property type="match status" value="1"/>
</dbReference>
<dbReference type="OrthoDB" id="10013825at2759"/>
<evidence type="ECO:0000256" key="3">
    <source>
        <dbReference type="ARBA" id="ARBA00022900"/>
    </source>
</evidence>
<dbReference type="PROSITE" id="PS00285">
    <property type="entry name" value="POTATO_INHIBITOR"/>
    <property type="match status" value="1"/>
</dbReference>
<evidence type="ECO:0000313" key="7">
    <source>
        <dbReference type="Proteomes" id="UP000215914"/>
    </source>
</evidence>
<dbReference type="Proteomes" id="UP000215914">
    <property type="component" value="Chromosome 1"/>
</dbReference>
<dbReference type="AlphaFoldDB" id="A0A251VPM9"/>
<feature type="region of interest" description="Disordered" evidence="4">
    <location>
        <begin position="49"/>
        <end position="90"/>
    </location>
</feature>
<dbReference type="STRING" id="4232.A0A251VPM9"/>
<evidence type="ECO:0008006" key="8">
    <source>
        <dbReference type="Google" id="ProtNLM"/>
    </source>
</evidence>
<dbReference type="Gene3D" id="3.30.10.10">
    <property type="entry name" value="Trypsin Inhibitor V, subunit A"/>
    <property type="match status" value="1"/>
</dbReference>
<dbReference type="GO" id="GO:0009611">
    <property type="term" value="P:response to wounding"/>
    <property type="evidence" value="ECO:0007669"/>
    <property type="project" value="InterPro"/>
</dbReference>
<dbReference type="InterPro" id="IPR000864">
    <property type="entry name" value="Prot_inh_pot1"/>
</dbReference>
<dbReference type="SUPFAM" id="SSF54654">
    <property type="entry name" value="CI-2 family of serine protease inhibitors"/>
    <property type="match status" value="1"/>
</dbReference>
<evidence type="ECO:0000256" key="4">
    <source>
        <dbReference type="SAM" id="MobiDB-lite"/>
    </source>
</evidence>
<keyword evidence="2" id="KW-0646">Protease inhibitor</keyword>
<evidence type="ECO:0000256" key="2">
    <source>
        <dbReference type="ARBA" id="ARBA00022690"/>
    </source>
</evidence>
<evidence type="ECO:0000313" key="5">
    <source>
        <dbReference type="EMBL" id="KAF5821996.1"/>
    </source>
</evidence>
<dbReference type="EMBL" id="CM007890">
    <property type="protein sequence ID" value="OTG37046.1"/>
    <property type="molecule type" value="Genomic_DNA"/>
</dbReference>